<keyword evidence="1" id="KW-0812">Transmembrane</keyword>
<feature type="transmembrane region" description="Helical" evidence="1">
    <location>
        <begin position="172"/>
        <end position="190"/>
    </location>
</feature>
<proteinExistence type="predicted"/>
<feature type="transmembrane region" description="Helical" evidence="1">
    <location>
        <begin position="83"/>
        <end position="103"/>
    </location>
</feature>
<gene>
    <name evidence="2" type="ORF">D3H65_22125</name>
</gene>
<reference evidence="2 3" key="1">
    <citation type="submission" date="2018-09" db="EMBL/GenBank/DDBJ databases">
        <title>Genome sequencing of strain 6GH32-13.</title>
        <authorList>
            <person name="Weon H.-Y."/>
            <person name="Heo J."/>
            <person name="Kwon S.-W."/>
        </authorList>
    </citation>
    <scope>NUCLEOTIDE SEQUENCE [LARGE SCALE GENOMIC DNA]</scope>
    <source>
        <strain evidence="2 3">5GH32-13</strain>
    </source>
</reference>
<evidence type="ECO:0000313" key="2">
    <source>
        <dbReference type="EMBL" id="AXY76528.1"/>
    </source>
</evidence>
<dbReference type="KEGG" id="pseg:D3H65_22125"/>
<evidence type="ECO:0000313" key="3">
    <source>
        <dbReference type="Proteomes" id="UP000263900"/>
    </source>
</evidence>
<feature type="transmembrane region" description="Helical" evidence="1">
    <location>
        <begin position="197"/>
        <end position="215"/>
    </location>
</feature>
<keyword evidence="1" id="KW-1133">Transmembrane helix</keyword>
<sequence length="427" mass="49275">MTQSVNYFKWSLGQKVAIRFFFLFFVLYIFFNPNGVFPGIDTLFGIYIEPFHKLIPWIGKHILHLSYDITVFTNGSGDTTYDYVVIFFIFLLSLVGCLIWSVLDRQRASYNQLYYWLTVMVRYYAAFTMLTYGFVKVFKLQFPSPSLNRLIQPYGDSSPMGLAWTFMGYSKGYNYFTGFAEVLGGLLLLFRRTATAGAIVTVLVMGNVMAMNYSFDIPVKLLSTTVVVMCLFLLGKDMVRLINFFILNKPAEAGKTAAPFIRKKWLRISLLSFKVLLVGYTLVMVVYGSYSALGQYGDAAPKPPLYGIYDVKTFIRNNDTIPPLKTDATRWNRLVVNYQGNAMLKMITDSTEWIAFEPDTVAKKIIVYEDTAHKAAFTYTWPEKDLLEMKGRWKSDSLVIRMQQFDLNKFKLVSRGYNWINEYPYNR</sequence>
<evidence type="ECO:0008006" key="4">
    <source>
        <dbReference type="Google" id="ProtNLM"/>
    </source>
</evidence>
<name>A0A3B7MQV4_9BACT</name>
<protein>
    <recommendedName>
        <fullName evidence="4">DoxX family protein</fullName>
    </recommendedName>
</protein>
<evidence type="ECO:0000256" key="1">
    <source>
        <dbReference type="SAM" id="Phobius"/>
    </source>
</evidence>
<organism evidence="2 3">
    <name type="scientific">Paraflavitalea soli</name>
    <dbReference type="NCBI Taxonomy" id="2315862"/>
    <lineage>
        <taxon>Bacteria</taxon>
        <taxon>Pseudomonadati</taxon>
        <taxon>Bacteroidota</taxon>
        <taxon>Chitinophagia</taxon>
        <taxon>Chitinophagales</taxon>
        <taxon>Chitinophagaceae</taxon>
        <taxon>Paraflavitalea</taxon>
    </lineage>
</organism>
<dbReference type="AlphaFoldDB" id="A0A3B7MQV4"/>
<dbReference type="RefSeq" id="WP_119052405.1">
    <property type="nucleotide sequence ID" value="NZ_CP032157.1"/>
</dbReference>
<keyword evidence="1" id="KW-0472">Membrane</keyword>
<accession>A0A3B7MQV4</accession>
<feature type="transmembrane region" description="Helical" evidence="1">
    <location>
        <begin position="115"/>
        <end position="135"/>
    </location>
</feature>
<dbReference type="EMBL" id="CP032157">
    <property type="protein sequence ID" value="AXY76528.1"/>
    <property type="molecule type" value="Genomic_DNA"/>
</dbReference>
<feature type="transmembrane region" description="Helical" evidence="1">
    <location>
        <begin position="12"/>
        <end position="31"/>
    </location>
</feature>
<feature type="transmembrane region" description="Helical" evidence="1">
    <location>
        <begin position="221"/>
        <end position="247"/>
    </location>
</feature>
<dbReference type="OrthoDB" id="102112at2"/>
<feature type="transmembrane region" description="Helical" evidence="1">
    <location>
        <begin position="268"/>
        <end position="290"/>
    </location>
</feature>
<keyword evidence="3" id="KW-1185">Reference proteome</keyword>
<dbReference type="Proteomes" id="UP000263900">
    <property type="component" value="Chromosome"/>
</dbReference>